<feature type="compositionally biased region" description="Polar residues" evidence="1">
    <location>
        <begin position="8"/>
        <end position="20"/>
    </location>
</feature>
<reference evidence="3" key="1">
    <citation type="submission" date="2025-08" db="UniProtKB">
        <authorList>
            <consortium name="RefSeq"/>
        </authorList>
    </citation>
    <scope>IDENTIFICATION</scope>
</reference>
<name>A0ABM3X894_ERIEU</name>
<protein>
    <submittedName>
        <fullName evidence="3">Uncharacterized protein LOC132538015 isoform X1</fullName>
    </submittedName>
</protein>
<proteinExistence type="predicted"/>
<dbReference type="GeneID" id="132538015"/>
<feature type="region of interest" description="Disordered" evidence="1">
    <location>
        <begin position="1"/>
        <end position="20"/>
    </location>
</feature>
<feature type="compositionally biased region" description="Polar residues" evidence="1">
    <location>
        <begin position="179"/>
        <end position="189"/>
    </location>
</feature>
<feature type="compositionally biased region" description="Low complexity" evidence="1">
    <location>
        <begin position="149"/>
        <end position="162"/>
    </location>
</feature>
<dbReference type="Proteomes" id="UP001652624">
    <property type="component" value="Chromosome 4"/>
</dbReference>
<sequence>MVSVRPDATQQMTRQGTPPTQTYIHTLTQEKGKDALYALTLPCTSLHLVQIFIFAGVAYCYFLASVEETSPPHETAGDLSETTGESLRPVWGPVGKCYPVATQRRRIRTGTTQASEAMTPGAMGGLNSAALKEETTVLPQDDGEGPSLGQEAEGAPPAGKAMAAKKKVAGSPGWKAMKTRTSTRTSPVQGSKKGQREIAVYSPDTSEEEEHREDKTRGLAYQILRKLWPGWLPDSDILKTQDHE</sequence>
<evidence type="ECO:0000313" key="3">
    <source>
        <dbReference type="RefSeq" id="XP_060045044.1"/>
    </source>
</evidence>
<evidence type="ECO:0000313" key="2">
    <source>
        <dbReference type="Proteomes" id="UP001652624"/>
    </source>
</evidence>
<keyword evidence="2" id="KW-1185">Reference proteome</keyword>
<accession>A0ABM3X894</accession>
<evidence type="ECO:0000256" key="1">
    <source>
        <dbReference type="SAM" id="MobiDB-lite"/>
    </source>
</evidence>
<gene>
    <name evidence="3" type="primary">LOC132538015</name>
</gene>
<organism evidence="2 3">
    <name type="scientific">Erinaceus europaeus</name>
    <name type="common">Western European hedgehog</name>
    <dbReference type="NCBI Taxonomy" id="9365"/>
    <lineage>
        <taxon>Eukaryota</taxon>
        <taxon>Metazoa</taxon>
        <taxon>Chordata</taxon>
        <taxon>Craniata</taxon>
        <taxon>Vertebrata</taxon>
        <taxon>Euteleostomi</taxon>
        <taxon>Mammalia</taxon>
        <taxon>Eutheria</taxon>
        <taxon>Laurasiatheria</taxon>
        <taxon>Eulipotyphla</taxon>
        <taxon>Erinaceidae</taxon>
        <taxon>Erinaceinae</taxon>
        <taxon>Erinaceus</taxon>
    </lineage>
</organism>
<feature type="region of interest" description="Disordered" evidence="1">
    <location>
        <begin position="138"/>
        <end position="216"/>
    </location>
</feature>
<dbReference type="RefSeq" id="XP_060045044.1">
    <property type="nucleotide sequence ID" value="XM_060189061.1"/>
</dbReference>